<evidence type="ECO:0000256" key="2">
    <source>
        <dbReference type="ARBA" id="ARBA00004713"/>
    </source>
</evidence>
<keyword evidence="5" id="KW-0808">Transferase</keyword>
<dbReference type="InterPro" id="IPR013645">
    <property type="entry name" value="Glyco_transf_8N"/>
</dbReference>
<comment type="cofactor">
    <cofactor evidence="1">
        <name>Mg(2+)</name>
        <dbReference type="ChEBI" id="CHEBI:18420"/>
    </cofactor>
</comment>
<keyword evidence="4" id="KW-0328">Glycosyltransferase</keyword>
<dbReference type="PANTHER" id="PTHR13778">
    <property type="entry name" value="GLYCOSYLTRANSFERASE 8 DOMAIN-CONTAINING PROTEIN"/>
    <property type="match status" value="1"/>
</dbReference>
<evidence type="ECO:0000256" key="4">
    <source>
        <dbReference type="ARBA" id="ARBA00022676"/>
    </source>
</evidence>
<dbReference type="Pfam" id="PF01501">
    <property type="entry name" value="Glyco_transf_8"/>
    <property type="match status" value="1"/>
</dbReference>
<evidence type="ECO:0000256" key="3">
    <source>
        <dbReference type="ARBA" id="ARBA00006351"/>
    </source>
</evidence>
<dbReference type="Proteomes" id="UP000697927">
    <property type="component" value="Unassembled WGS sequence"/>
</dbReference>
<dbReference type="SUPFAM" id="SSF53448">
    <property type="entry name" value="Nucleotide-diphospho-sugar transferases"/>
    <property type="match status" value="1"/>
</dbReference>
<evidence type="ECO:0000259" key="9">
    <source>
        <dbReference type="Pfam" id="PF08437"/>
    </source>
</evidence>
<name>A0ABX0VS10_9ENTR</name>
<dbReference type="RefSeq" id="WP_167614669.1">
    <property type="nucleotide sequence ID" value="NZ_SOYS01000013.1"/>
</dbReference>
<dbReference type="CDD" id="cd04194">
    <property type="entry name" value="GT8_A4GalT_like"/>
    <property type="match status" value="1"/>
</dbReference>
<evidence type="ECO:0000256" key="8">
    <source>
        <dbReference type="ARBA" id="ARBA00022985"/>
    </source>
</evidence>
<evidence type="ECO:0000256" key="1">
    <source>
        <dbReference type="ARBA" id="ARBA00001946"/>
    </source>
</evidence>
<dbReference type="Pfam" id="PF08437">
    <property type="entry name" value="Glyco_transf_8C"/>
    <property type="match status" value="1"/>
</dbReference>
<sequence>MKIDFHKLITKKYSFDHSIKSSRKKLSIAYGIDRNFLFGSGISMTSVLVNNPDIAFTFYIVTDYVDDDYINCVARLAEAYSTTIAVLVFNNELFRQLPSTKSWTYAMYYRYFAFEYLSGELNSVLYLDADIICKGSLRDFTDIKFKGEYAAVVNDIDDVRLKSGERLGIPALSKGYFNSGVVFANLIVWKEQNLLEKAFSILLDNKKNLLYFDQDVLNILFVDNVIFLSRDFNCIYGVDQELVNKRKDIYQDYITDNTALIHYVGVTKPWHSWAKYPVSKFFLAAYEKSSWAEKSLLNANTAKLFKRKSRHERIQRKYIRSVFSHIMYIKTKLSSKIV</sequence>
<feature type="domain" description="Glycosyl transferase family 8 C-terminal" evidence="9">
    <location>
        <begin position="276"/>
        <end position="332"/>
    </location>
</feature>
<gene>
    <name evidence="10" type="ORF">E2L00_20050</name>
</gene>
<evidence type="ECO:0000313" key="10">
    <source>
        <dbReference type="EMBL" id="NIY49738.1"/>
    </source>
</evidence>
<evidence type="ECO:0000313" key="11">
    <source>
        <dbReference type="Proteomes" id="UP000697927"/>
    </source>
</evidence>
<comment type="similarity">
    <text evidence="3">Belongs to the glycosyltransferase 8 family.</text>
</comment>
<keyword evidence="6" id="KW-0479">Metal-binding</keyword>
<keyword evidence="11" id="KW-1185">Reference proteome</keyword>
<reference evidence="10 11" key="1">
    <citation type="journal article" date="2020" name="Microorganisms">
        <title>Polyphasic Characterisation of Cedecea colo sp. nov., a New Enteric Bacterium Isolated from the Koala Hindgut.</title>
        <authorList>
            <person name="Boath J.M."/>
            <person name="Dakhal S."/>
            <person name="Van T.T.H."/>
            <person name="Moore R.J."/>
            <person name="Dekiwadia C."/>
            <person name="Macreadie I.G."/>
        </authorList>
    </citation>
    <scope>NUCLEOTIDE SEQUENCE [LARGE SCALE GENOMIC DNA]</scope>
    <source>
        <strain evidence="10 11">ZA</strain>
    </source>
</reference>
<dbReference type="Gene3D" id="3.90.550.10">
    <property type="entry name" value="Spore Coat Polysaccharide Biosynthesis Protein SpsA, Chain A"/>
    <property type="match status" value="1"/>
</dbReference>
<keyword evidence="7" id="KW-0460">Magnesium</keyword>
<dbReference type="InterPro" id="IPR050748">
    <property type="entry name" value="Glycosyltrans_8_dom-fam"/>
</dbReference>
<dbReference type="InterPro" id="IPR029044">
    <property type="entry name" value="Nucleotide-diphossugar_trans"/>
</dbReference>
<keyword evidence="8" id="KW-0448">Lipopolysaccharide biosynthesis</keyword>
<dbReference type="PANTHER" id="PTHR13778:SF64">
    <property type="entry name" value="LIPOPOLYSACCHARIDE 1,2-GLUCOSYLTRANSFERASE"/>
    <property type="match status" value="1"/>
</dbReference>
<evidence type="ECO:0000256" key="5">
    <source>
        <dbReference type="ARBA" id="ARBA00022679"/>
    </source>
</evidence>
<evidence type="ECO:0000256" key="6">
    <source>
        <dbReference type="ARBA" id="ARBA00022723"/>
    </source>
</evidence>
<proteinExistence type="inferred from homology"/>
<evidence type="ECO:0000256" key="7">
    <source>
        <dbReference type="ARBA" id="ARBA00022842"/>
    </source>
</evidence>
<comment type="pathway">
    <text evidence="2">Bacterial outer membrane biogenesis; LPS core biosynthesis.</text>
</comment>
<comment type="caution">
    <text evidence="10">The sequence shown here is derived from an EMBL/GenBank/DDBJ whole genome shotgun (WGS) entry which is preliminary data.</text>
</comment>
<organism evidence="10 11">
    <name type="scientific">Cedecea colo</name>
    <dbReference type="NCBI Taxonomy" id="2552946"/>
    <lineage>
        <taxon>Bacteria</taxon>
        <taxon>Pseudomonadati</taxon>
        <taxon>Pseudomonadota</taxon>
        <taxon>Gammaproteobacteria</taxon>
        <taxon>Enterobacterales</taxon>
        <taxon>Enterobacteriaceae</taxon>
        <taxon>Cedecea</taxon>
    </lineage>
</organism>
<accession>A0ABX0VS10</accession>
<dbReference type="EMBL" id="SOYS01000013">
    <property type="protein sequence ID" value="NIY49738.1"/>
    <property type="molecule type" value="Genomic_DNA"/>
</dbReference>
<dbReference type="InterPro" id="IPR002495">
    <property type="entry name" value="Glyco_trans_8"/>
</dbReference>
<protein>
    <submittedName>
        <fullName evidence="10">Lipopolysaccharide 1,2-glucosyltransferase</fullName>
    </submittedName>
</protein>